<gene>
    <name evidence="6" type="ORF">SAMN04488564_102614</name>
</gene>
<comment type="similarity">
    <text evidence="1">Belongs to the CbxX/CfxQ family.</text>
</comment>
<protein>
    <submittedName>
        <fullName evidence="6">AAA+-type ATPase, SpoVK/Ycf46/Vps4 family</fullName>
    </submittedName>
</protein>
<dbReference type="AlphaFoldDB" id="A0A1I6DHD1"/>
<dbReference type="Pfam" id="PF00004">
    <property type="entry name" value="AAA"/>
    <property type="match status" value="2"/>
</dbReference>
<dbReference type="RefSeq" id="WP_093589398.1">
    <property type="nucleotide sequence ID" value="NZ_FOYL01000002.1"/>
</dbReference>
<evidence type="ECO:0000256" key="3">
    <source>
        <dbReference type="ARBA" id="ARBA00022840"/>
    </source>
</evidence>
<dbReference type="Gene3D" id="3.40.50.300">
    <property type="entry name" value="P-loop containing nucleotide triphosphate hydrolases"/>
    <property type="match status" value="2"/>
</dbReference>
<dbReference type="Proteomes" id="UP000198583">
    <property type="component" value="Unassembled WGS sequence"/>
</dbReference>
<dbReference type="InterPro" id="IPR000641">
    <property type="entry name" value="CbxX/CfxQ"/>
</dbReference>
<dbReference type="OrthoDB" id="9806903at2"/>
<reference evidence="7" key="1">
    <citation type="submission" date="2016-10" db="EMBL/GenBank/DDBJ databases">
        <authorList>
            <person name="Varghese N."/>
            <person name="Submissions S."/>
        </authorList>
    </citation>
    <scope>NUCLEOTIDE SEQUENCE [LARGE SCALE GENOMIC DNA]</scope>
    <source>
        <strain evidence="7">DSM 44232</strain>
    </source>
</reference>
<dbReference type="InterPro" id="IPR050773">
    <property type="entry name" value="CbxX/CfxQ_RuBisCO_ESX"/>
</dbReference>
<name>A0A1I6DHD1_9PSEU</name>
<evidence type="ECO:0000256" key="2">
    <source>
        <dbReference type="ARBA" id="ARBA00022741"/>
    </source>
</evidence>
<accession>A0A1I6DHD1</accession>
<dbReference type="FunFam" id="3.40.50.300:FF:000216">
    <property type="entry name" value="Type VII secretion ATPase EccA"/>
    <property type="match status" value="2"/>
</dbReference>
<dbReference type="EMBL" id="FOYL01000002">
    <property type="protein sequence ID" value="SFR04791.1"/>
    <property type="molecule type" value="Genomic_DNA"/>
</dbReference>
<dbReference type="PANTHER" id="PTHR43392">
    <property type="entry name" value="AAA-TYPE ATPASE FAMILY PROTEIN / ANKYRIN REPEAT FAMILY PROTEIN"/>
    <property type="match status" value="1"/>
</dbReference>
<evidence type="ECO:0000256" key="4">
    <source>
        <dbReference type="SAM" id="MobiDB-lite"/>
    </source>
</evidence>
<organism evidence="6 7">
    <name type="scientific">Lentzea waywayandensis</name>
    <dbReference type="NCBI Taxonomy" id="84724"/>
    <lineage>
        <taxon>Bacteria</taxon>
        <taxon>Bacillati</taxon>
        <taxon>Actinomycetota</taxon>
        <taxon>Actinomycetes</taxon>
        <taxon>Pseudonocardiales</taxon>
        <taxon>Pseudonocardiaceae</taxon>
        <taxon>Lentzea</taxon>
    </lineage>
</organism>
<feature type="domain" description="AAA+ ATPase" evidence="5">
    <location>
        <begin position="334"/>
        <end position="475"/>
    </location>
</feature>
<dbReference type="PRINTS" id="PR00819">
    <property type="entry name" value="CBXCFQXSUPER"/>
</dbReference>
<dbReference type="SUPFAM" id="SSF52540">
    <property type="entry name" value="P-loop containing nucleoside triphosphate hydrolases"/>
    <property type="match status" value="2"/>
</dbReference>
<dbReference type="Pfam" id="PF17866">
    <property type="entry name" value="AAA_lid_6"/>
    <property type="match status" value="1"/>
</dbReference>
<dbReference type="Gene3D" id="1.10.8.60">
    <property type="match status" value="1"/>
</dbReference>
<dbReference type="SMART" id="SM00382">
    <property type="entry name" value="AAA"/>
    <property type="match status" value="2"/>
</dbReference>
<feature type="region of interest" description="Disordered" evidence="4">
    <location>
        <begin position="82"/>
        <end position="101"/>
    </location>
</feature>
<evidence type="ECO:0000256" key="1">
    <source>
        <dbReference type="ARBA" id="ARBA00010378"/>
    </source>
</evidence>
<dbReference type="InterPro" id="IPR003593">
    <property type="entry name" value="AAA+_ATPase"/>
</dbReference>
<dbReference type="GO" id="GO:0016887">
    <property type="term" value="F:ATP hydrolysis activity"/>
    <property type="evidence" value="ECO:0007669"/>
    <property type="project" value="InterPro"/>
</dbReference>
<dbReference type="GO" id="GO:0005524">
    <property type="term" value="F:ATP binding"/>
    <property type="evidence" value="ECO:0007669"/>
    <property type="project" value="UniProtKB-KW"/>
</dbReference>
<evidence type="ECO:0000313" key="6">
    <source>
        <dbReference type="EMBL" id="SFR04791.1"/>
    </source>
</evidence>
<proteinExistence type="inferred from homology"/>
<evidence type="ECO:0000259" key="5">
    <source>
        <dbReference type="SMART" id="SM00382"/>
    </source>
</evidence>
<dbReference type="CDD" id="cd00009">
    <property type="entry name" value="AAA"/>
    <property type="match status" value="2"/>
</dbReference>
<dbReference type="InterPro" id="IPR003959">
    <property type="entry name" value="ATPase_AAA_core"/>
</dbReference>
<dbReference type="STRING" id="84724.SAMN04488564_102614"/>
<keyword evidence="2" id="KW-0547">Nucleotide-binding</keyword>
<dbReference type="PANTHER" id="PTHR43392:SF2">
    <property type="entry name" value="AAA-TYPE ATPASE FAMILY PROTEIN _ ANKYRIN REPEAT FAMILY PROTEIN"/>
    <property type="match status" value="1"/>
</dbReference>
<evidence type="ECO:0000313" key="7">
    <source>
        <dbReference type="Proteomes" id="UP000198583"/>
    </source>
</evidence>
<feature type="domain" description="AAA+ ATPase" evidence="5">
    <location>
        <begin position="611"/>
        <end position="750"/>
    </location>
</feature>
<keyword evidence="3" id="KW-0067">ATP-binding</keyword>
<keyword evidence="7" id="KW-1185">Reference proteome</keyword>
<dbReference type="InterPro" id="IPR041627">
    <property type="entry name" value="AAA_lid_6"/>
</dbReference>
<sequence>MTELPARWGGLATPEGIQLLIVHGLASYVSDLFLGEDMVAAPLQDVLWRYLHDQGYERILFSRRSEEVVYCLDEESAGLLRPPRPAGAVRPPGPLQGMDPMGLRRRAEPVRTGLTEQGGIDLLAAAMNDGRARTAVVFLEAEQWLTHNAAGGVFGDVLTTWLEAPRVAGNLCLLVFRQRTLDEVRDFVHGLRIYPALTGLVTALQEHGQGHRPGLLILAAPQADELERLVQTVRLTRGLEVDWPRLDIVVRAMVASRESLRSWRDRLDALVRDGVRLTPDVLRERRWVPVALTDGRSAEERLRTMVGLRPVKEYLQEIRHYIGWQAGRDNGDTHLLNVVFTGNPGTGKSTVARLVGELYRDIGALPIGHVHEARPSDLVGAYQGHTRRAVERAFEEARGGILLIDEAYGLSDDAGGPGPSFGREAITTLVQLMDRERGQIAVVVAGYGAKMAEFLRSNDGLPRRFPNRIDFPDFEPDELHAILLAALKRAGMCWSDEMADRLAEITERTHATRAEGFGNAGDMENLAEQITRRWSVRTLGNAGEPLDLEDLPEAQRGMLADRDLPTPENLLAELDRMVGLESAKRMFRELVDLLRLNKQRRARGMTAEPVVAPHMLFVGPPGTGKTTVARLVGKLLMVLGLVPRGHVHAVSRSDLVAEWMGQTGPRTREAIQQALGGVLFVDEAYELAAVSRLDQYGQEALAVLLEEMENRRGQFVLVAAGYPEEMRRFLDANPGLASRFDLQIDFRAYTDQELVEVLRRLAEDKGYELTKAAAVRAARWLSLDRRRQGRAFGNARTARKLLGRMTASLAKRVPVDATDEELRLLQPGDVPDD</sequence>
<dbReference type="InterPro" id="IPR027417">
    <property type="entry name" value="P-loop_NTPase"/>
</dbReference>